<organism evidence="2 3">
    <name type="scientific">Nitrospira defluvii</name>
    <dbReference type="NCBI Taxonomy" id="330214"/>
    <lineage>
        <taxon>Bacteria</taxon>
        <taxon>Pseudomonadati</taxon>
        <taxon>Nitrospirota</taxon>
        <taxon>Nitrospiria</taxon>
        <taxon>Nitrospirales</taxon>
        <taxon>Nitrospiraceae</taxon>
        <taxon>Nitrospira</taxon>
    </lineage>
</organism>
<dbReference type="EMBL" id="FP929003">
    <property type="protein sequence ID" value="CBK43473.1"/>
    <property type="molecule type" value="Genomic_DNA"/>
</dbReference>
<reference evidence="2 3" key="1">
    <citation type="journal article" date="2010" name="Proc. Natl. Acad. Sci. U.S.A.">
        <title>A Nitrospira metagenome illuminates the physiology and evolution of globally important nitrite-oxidizing bacteria.</title>
        <authorList>
            <person name="Lucker S."/>
            <person name="Wagner M."/>
            <person name="Maixner F."/>
            <person name="Pelletier E."/>
            <person name="Koch H."/>
            <person name="Vacherie B."/>
            <person name="Rattei T."/>
            <person name="Sinninghe Damste J."/>
            <person name="Spieck E."/>
            <person name="Le Paslier D."/>
            <person name="Daims H."/>
        </authorList>
    </citation>
    <scope>NUCLEOTIDE SEQUENCE [LARGE SCALE GENOMIC DNA]</scope>
</reference>
<protein>
    <submittedName>
        <fullName evidence="2">Uncharacterized protein</fullName>
    </submittedName>
</protein>
<sequence>MSRIKELRASIESKIDALEQQAQALEAQLTQSKEQAIQRLEQGKQQLHDVVTSVQADLRRSKDVADHVRVEVQAKLDHLQVQLALGKADARDAFDEQREKIFKALTEFEAVADQKLTGIAFDSGRLWEQLVERSNRLEAEFEALKHRLSVESRQQLTVVEATKQELLQKLRAYRDDLRVKRQMVRARADTFEIDLRDGLEQIKTAFRRLFA</sequence>
<name>D8PJ99_9BACT</name>
<keyword evidence="1" id="KW-0175">Coiled coil</keyword>
<dbReference type="STRING" id="330214.NIDE3798"/>
<dbReference type="KEGG" id="nde:NIDE3798"/>
<dbReference type="Proteomes" id="UP000001660">
    <property type="component" value="Chromosome"/>
</dbReference>
<evidence type="ECO:0000313" key="2">
    <source>
        <dbReference type="EMBL" id="CBK43473.1"/>
    </source>
</evidence>
<dbReference type="OrthoDB" id="9784194at2"/>
<feature type="coiled-coil region" evidence="1">
    <location>
        <begin position="1"/>
        <end position="46"/>
    </location>
</feature>
<proteinExistence type="predicted"/>
<dbReference type="AlphaFoldDB" id="D8PJ99"/>
<evidence type="ECO:0000313" key="3">
    <source>
        <dbReference type="Proteomes" id="UP000001660"/>
    </source>
</evidence>
<evidence type="ECO:0000256" key="1">
    <source>
        <dbReference type="SAM" id="Coils"/>
    </source>
</evidence>
<gene>
    <name evidence="2" type="ORF">NIDE3798</name>
</gene>
<keyword evidence="3" id="KW-1185">Reference proteome</keyword>
<dbReference type="HOGENOM" id="CLU_1303050_0_0_0"/>
<accession>D8PJ99</accession>
<feature type="coiled-coil region" evidence="1">
    <location>
        <begin position="127"/>
        <end position="183"/>
    </location>
</feature>